<dbReference type="GO" id="GO:0000972">
    <property type="term" value="P:transcription-dependent tethering of RNA polymerase II gene DNA at nuclear periphery"/>
    <property type="evidence" value="ECO:0007669"/>
    <property type="project" value="TreeGrafter"/>
</dbReference>
<dbReference type="GO" id="GO:0017056">
    <property type="term" value="F:structural constituent of nuclear pore"/>
    <property type="evidence" value="ECO:0007669"/>
    <property type="project" value="InterPro"/>
</dbReference>
<reference evidence="8" key="1">
    <citation type="submission" date="2022-07" db="EMBL/GenBank/DDBJ databases">
        <title>Phylogenomic reconstructions and comparative analyses of Kickxellomycotina fungi.</title>
        <authorList>
            <person name="Reynolds N.K."/>
            <person name="Stajich J.E."/>
            <person name="Barry K."/>
            <person name="Grigoriev I.V."/>
            <person name="Crous P."/>
            <person name="Smith M.E."/>
        </authorList>
    </citation>
    <scope>NUCLEOTIDE SEQUENCE</scope>
    <source>
        <strain evidence="8">RSA 567</strain>
    </source>
</reference>
<comment type="subcellular location">
    <subcellularLocation>
        <location evidence="1">Nucleus</location>
    </subcellularLocation>
</comment>
<dbReference type="GO" id="GO:0006405">
    <property type="term" value="P:RNA export from nucleus"/>
    <property type="evidence" value="ECO:0007669"/>
    <property type="project" value="TreeGrafter"/>
</dbReference>
<dbReference type="Pfam" id="PF08801">
    <property type="entry name" value="Nucleoporin_N"/>
    <property type="match status" value="1"/>
</dbReference>
<dbReference type="PANTHER" id="PTHR10350">
    <property type="entry name" value="NUCLEAR PORE COMPLEX PROTEIN NUP155"/>
    <property type="match status" value="1"/>
</dbReference>
<evidence type="ECO:0000256" key="5">
    <source>
        <dbReference type="SAM" id="MobiDB-lite"/>
    </source>
</evidence>
<dbReference type="FunFam" id="1.25.40.440:FF:000001">
    <property type="entry name" value="Nuclear pore complex subunit"/>
    <property type="match status" value="1"/>
</dbReference>
<keyword evidence="9" id="KW-1185">Reference proteome</keyword>
<name>A0A9W8B6D4_9FUNG</name>
<evidence type="ECO:0008006" key="10">
    <source>
        <dbReference type="Google" id="ProtNLM"/>
    </source>
</evidence>
<dbReference type="Gene3D" id="1.20.120.1880">
    <property type="entry name" value="Nucleoporin, helical C-terminal domain"/>
    <property type="match status" value="1"/>
</dbReference>
<feature type="domain" description="Nucleoporin Nup133/Nup155-like C-terminal" evidence="6">
    <location>
        <begin position="649"/>
        <end position="1344"/>
    </location>
</feature>
<evidence type="ECO:0000256" key="1">
    <source>
        <dbReference type="ARBA" id="ARBA00004123"/>
    </source>
</evidence>
<dbReference type="InterPro" id="IPR014908">
    <property type="entry name" value="Nucleoporin_Nup133/Nup155_N"/>
</dbReference>
<dbReference type="Gene3D" id="1.25.40.450">
    <property type="entry name" value="Nucleoporin, helical domain, N-terminal subdomain"/>
    <property type="match status" value="1"/>
</dbReference>
<dbReference type="GO" id="GO:0006606">
    <property type="term" value="P:protein import into nucleus"/>
    <property type="evidence" value="ECO:0007669"/>
    <property type="project" value="TreeGrafter"/>
</dbReference>
<proteinExistence type="inferred from homology"/>
<evidence type="ECO:0000313" key="8">
    <source>
        <dbReference type="EMBL" id="KAJ1984543.1"/>
    </source>
</evidence>
<dbReference type="Pfam" id="PF03177">
    <property type="entry name" value="Nucleoporin_C"/>
    <property type="match status" value="1"/>
</dbReference>
<evidence type="ECO:0000259" key="7">
    <source>
        <dbReference type="Pfam" id="PF08801"/>
    </source>
</evidence>
<evidence type="ECO:0000259" key="6">
    <source>
        <dbReference type="Pfam" id="PF03177"/>
    </source>
</evidence>
<protein>
    <recommendedName>
        <fullName evidence="10">Nucleoporin Nup133/Nup155-like N-terminal domain-containing protein</fullName>
    </recommendedName>
</protein>
<dbReference type="Gene3D" id="1.20.58.1780">
    <property type="match status" value="1"/>
</dbReference>
<dbReference type="GO" id="GO:0044611">
    <property type="term" value="C:nuclear pore inner ring"/>
    <property type="evidence" value="ECO:0007669"/>
    <property type="project" value="TreeGrafter"/>
</dbReference>
<dbReference type="InterPro" id="IPR042537">
    <property type="entry name" value="Nucleoporin_Nup155_C_2"/>
</dbReference>
<keyword evidence="3" id="KW-0813">Transport</keyword>
<organism evidence="8 9">
    <name type="scientific">Dimargaris verticillata</name>
    <dbReference type="NCBI Taxonomy" id="2761393"/>
    <lineage>
        <taxon>Eukaryota</taxon>
        <taxon>Fungi</taxon>
        <taxon>Fungi incertae sedis</taxon>
        <taxon>Zoopagomycota</taxon>
        <taxon>Kickxellomycotina</taxon>
        <taxon>Dimargaritomycetes</taxon>
        <taxon>Dimargaritales</taxon>
        <taxon>Dimargaritaceae</taxon>
        <taxon>Dimargaris</taxon>
    </lineage>
</organism>
<feature type="domain" description="Nucleoporin Nup133/Nup155-like N-terminal" evidence="7">
    <location>
        <begin position="106"/>
        <end position="538"/>
    </location>
</feature>
<feature type="region of interest" description="Disordered" evidence="5">
    <location>
        <begin position="1"/>
        <end position="53"/>
    </location>
</feature>
<evidence type="ECO:0000256" key="4">
    <source>
        <dbReference type="ARBA" id="ARBA00023242"/>
    </source>
</evidence>
<comment type="caution">
    <text evidence="8">The sequence shown here is derived from an EMBL/GenBank/DDBJ whole genome shotgun (WGS) entry which is preliminary data.</text>
</comment>
<keyword evidence="4" id="KW-0539">Nucleus</keyword>
<dbReference type="GO" id="GO:0036228">
    <property type="term" value="P:protein localization to nuclear inner membrane"/>
    <property type="evidence" value="ECO:0007669"/>
    <property type="project" value="TreeGrafter"/>
</dbReference>
<evidence type="ECO:0000313" key="9">
    <source>
        <dbReference type="Proteomes" id="UP001151582"/>
    </source>
</evidence>
<comment type="similarity">
    <text evidence="2">Belongs to the non-repetitive/WGA-negative nucleoporin family.</text>
</comment>
<dbReference type="PANTHER" id="PTHR10350:SF6">
    <property type="entry name" value="NUCLEAR PORE COMPLEX PROTEIN NUP155"/>
    <property type="match status" value="1"/>
</dbReference>
<sequence length="1370" mass="152151">MLFDGVPTESLATADPLAEYDQSPFQTPDAPRSTAPTPSTESASADGPLPSDELSQDQLQQLFKAATQVLQNCHAADLAYPSLDLLLQTSTSGEYDTDLFPPCALFNKSQTLPLPDTLFDQYDLLHCNCFMGLLPEIKRAWITIDHRLFLWNYEDGADFQVYEEQEQVIVTVALVKPRYDVLDSHIDFLLALATPLEVILLGVSHQAVPGRPGGSVALYDTQLTVATDGVTIQSIVGTDKGRIFMAGSDSNLYEIVYKAEEGWFSRRCRLVNLTASAYAHLVPSWLKDSTEDMALHLVVDSSRSILYALTQGSHIEVFYLGPRGDEFHRICRHANICQQALTIYPSSTVIDPRHFALTSLHAIPASESRNAHLVAVTTTGVRLYFSTLSREQRMYSSGGFTKVIPPPSCLDLIHVRIPPATKATQNQCGGVMGNLANIHSSFYAGGIFLGANGMNDETDAILNLAPDAGRILHSQSRPTRPLVVEFSAPMAIEGKTWAIAENSVPNTLGPYRPLSDNTLYTQMLSPSRQFLLLANTGITLLTYQRPVDMLHQLISSPTSSEAQLNLFLAHFGADQTCAMCLHLVCADDWALSSHLPDFTAMARLPNALVQNSAKNIFFTVAGPAVMASTPGPGTSNAMPATGPRAAFTARYYGLTLYLSRLLSPLWGRRFISVSQKHLDQVQFQISLPQEFLLHMQRMLAKLKAFLDQNPQFIPQSHKAVTSFVGQTENPLSLAPNMPDACAWQDERRALFALYLILVYAIEAISFLRLLHELKISDVLRQIPESLQNDLLQMQFQDLVTTNESRDLCREIVIALIHIQPGNSVNTIIDMLQKRCGNFCNADDITLYKAMENLKRATEVDDAAQRQTYAQESLRLFQRIAQHLTVPTLDDICQTYQGLLFHTGAVDLALACAAAVDPSNQALPCYLHAPEAQTNVAKDALTRRQQCYERVFGVVQSLDHLAGQTKVPARGRTRTPLQPQGDPADYRQAVLQQLKTVSDPLFFYCLYGWYLSRGATQDLLDMHTPHLEAFLVKAPTSVEKYDLLWKYYARIDDQVSAAKVLNNLAETDQYAIPLETRLEYLSLAVGNARSSFNGHQRQQGFSLLQDLTERLEVAQIQLQIYQRLTVRANEDGVAAALQALNNGLLTVSDLFNDFAQPFSLYDVMLLIFKVSNHHDPDSVESVWTYLIQDAQTKVLERRATGTGDSAADTGNESSRILDAISNQMRQLGSLLYPSDIAFPLRLLAPLLETIAYERADVASVGWGVELLHQVGVPYSVLFEHLHRLTEVRPAPWKQTSGLTFLVSDIAFLLNRWLETVLQMDHHPADASGPGSFPANSVDQAITKYIMLLTTANVPSLIQELQETQRRIHDRF</sequence>
<dbReference type="InterPro" id="IPR007187">
    <property type="entry name" value="Nucleoporin_Nup133/Nup155_C"/>
</dbReference>
<evidence type="ECO:0000256" key="2">
    <source>
        <dbReference type="ARBA" id="ARBA00007373"/>
    </source>
</evidence>
<dbReference type="Proteomes" id="UP001151582">
    <property type="component" value="Unassembled WGS sequence"/>
</dbReference>
<accession>A0A9W8B6D4</accession>
<dbReference type="InterPro" id="IPR042533">
    <property type="entry name" value="Nucleoporin_Nup155_C_1"/>
</dbReference>
<gene>
    <name evidence="8" type="ORF">H4R34_000578</name>
</gene>
<feature type="compositionally biased region" description="Low complexity" evidence="5">
    <location>
        <begin position="27"/>
        <end position="53"/>
    </location>
</feature>
<dbReference type="Gene3D" id="1.25.40.440">
    <property type="entry name" value="Nucleoporin, helical domain, central subdomain"/>
    <property type="match status" value="1"/>
</dbReference>
<dbReference type="InterPro" id="IPR042538">
    <property type="entry name" value="Nucleoporin_Nup155_C_3"/>
</dbReference>
<dbReference type="OrthoDB" id="338970at2759"/>
<evidence type="ECO:0000256" key="3">
    <source>
        <dbReference type="ARBA" id="ARBA00022448"/>
    </source>
</evidence>
<dbReference type="InterPro" id="IPR004870">
    <property type="entry name" value="Nucleoporin_Nup155"/>
</dbReference>
<dbReference type="EMBL" id="JANBQB010000016">
    <property type="protein sequence ID" value="KAJ1984543.1"/>
    <property type="molecule type" value="Genomic_DNA"/>
</dbReference>